<evidence type="ECO:0000313" key="2">
    <source>
        <dbReference type="EMBL" id="WNH50612.1"/>
    </source>
</evidence>
<dbReference type="InterPro" id="IPR019780">
    <property type="entry name" value="Germin_Mn-BS"/>
</dbReference>
<dbReference type="PANTHER" id="PTHR36114:SF1">
    <property type="entry name" value="16.7 KDA PROTEIN IN WHIE LOCUS"/>
    <property type="match status" value="1"/>
</dbReference>
<dbReference type="RefSeq" id="WP_311184640.1">
    <property type="nucleotide sequence ID" value="NZ_CP115543.1"/>
</dbReference>
<organism evidence="2 3">
    <name type="scientific">Stenotrophomonas aracearum</name>
    <dbReference type="NCBI Taxonomy" id="3003272"/>
    <lineage>
        <taxon>Bacteria</taxon>
        <taxon>Pseudomonadati</taxon>
        <taxon>Pseudomonadota</taxon>
        <taxon>Gammaproteobacteria</taxon>
        <taxon>Lysobacterales</taxon>
        <taxon>Lysobacteraceae</taxon>
        <taxon>Stenotrophomonas</taxon>
    </lineage>
</organism>
<proteinExistence type="predicted"/>
<dbReference type="PROSITE" id="PS00725">
    <property type="entry name" value="GERMIN"/>
    <property type="match status" value="1"/>
</dbReference>
<dbReference type="InterPro" id="IPR052044">
    <property type="entry name" value="PKS_Associated_Protein"/>
</dbReference>
<dbReference type="SUPFAM" id="SSF51182">
    <property type="entry name" value="RmlC-like cupins"/>
    <property type="match status" value="1"/>
</dbReference>
<evidence type="ECO:0000259" key="1">
    <source>
        <dbReference type="Pfam" id="PF07883"/>
    </source>
</evidence>
<name>A0ABY9YIA1_9GAMM</name>
<dbReference type="InterPro" id="IPR013096">
    <property type="entry name" value="Cupin_2"/>
</dbReference>
<sequence length="82" mass="9010">MAVFHGEYRWHLHPDSDEVFLVVEGELHIDLGSGPGFALGPWQCVTIPAGTVHRTRAVGRTVNLTMEGRSARTVFVDGLELP</sequence>
<protein>
    <submittedName>
        <fullName evidence="2">Cupin domain-containing protein</fullName>
    </submittedName>
</protein>
<dbReference type="InterPro" id="IPR014710">
    <property type="entry name" value="RmlC-like_jellyroll"/>
</dbReference>
<dbReference type="PANTHER" id="PTHR36114">
    <property type="entry name" value="16.7 KDA PROTEIN IN WHIE LOCUS"/>
    <property type="match status" value="1"/>
</dbReference>
<accession>A0ABY9YIA1</accession>
<gene>
    <name evidence="2" type="ORF">PDM28_04680</name>
</gene>
<dbReference type="Proteomes" id="UP001305421">
    <property type="component" value="Chromosome"/>
</dbReference>
<dbReference type="Gene3D" id="2.60.120.10">
    <property type="entry name" value="Jelly Rolls"/>
    <property type="match status" value="1"/>
</dbReference>
<feature type="domain" description="Cupin type-2" evidence="1">
    <location>
        <begin position="9"/>
        <end position="60"/>
    </location>
</feature>
<dbReference type="EMBL" id="CP115543">
    <property type="protein sequence ID" value="WNH50612.1"/>
    <property type="molecule type" value="Genomic_DNA"/>
</dbReference>
<reference evidence="2 3" key="1">
    <citation type="submission" date="2022-12" db="EMBL/GenBank/DDBJ databases">
        <title>Two new species, Stenotrophomonas aracearum and Stenotrophomonas oahuensis, isolated from Anthurium (Araceae family) in Hawaii.</title>
        <authorList>
            <person name="Chunag S.C."/>
            <person name="Dobhal S."/>
            <person name="Alvarez A."/>
            <person name="Arif M."/>
        </authorList>
    </citation>
    <scope>NUCLEOTIDE SEQUENCE [LARGE SCALE GENOMIC DNA]</scope>
    <source>
        <strain evidence="2 3">A5588</strain>
    </source>
</reference>
<keyword evidence="3" id="KW-1185">Reference proteome</keyword>
<dbReference type="InterPro" id="IPR011051">
    <property type="entry name" value="RmlC_Cupin_sf"/>
</dbReference>
<evidence type="ECO:0000313" key="3">
    <source>
        <dbReference type="Proteomes" id="UP001305421"/>
    </source>
</evidence>
<dbReference type="Pfam" id="PF07883">
    <property type="entry name" value="Cupin_2"/>
    <property type="match status" value="1"/>
</dbReference>